<dbReference type="EMBL" id="CAXHTA020000015">
    <property type="protein sequence ID" value="CAL5226126.1"/>
    <property type="molecule type" value="Genomic_DNA"/>
</dbReference>
<evidence type="ECO:0000313" key="1">
    <source>
        <dbReference type="EMBL" id="CAL5226126.1"/>
    </source>
</evidence>
<accession>A0ABP1G1N8</accession>
<proteinExistence type="predicted"/>
<protein>
    <submittedName>
        <fullName evidence="1">G8944 protein</fullName>
    </submittedName>
</protein>
<keyword evidence="2" id="KW-1185">Reference proteome</keyword>
<evidence type="ECO:0000313" key="2">
    <source>
        <dbReference type="Proteomes" id="UP001497392"/>
    </source>
</evidence>
<dbReference type="Proteomes" id="UP001497392">
    <property type="component" value="Unassembled WGS sequence"/>
</dbReference>
<organism evidence="1 2">
    <name type="scientific">Coccomyxa viridis</name>
    <dbReference type="NCBI Taxonomy" id="1274662"/>
    <lineage>
        <taxon>Eukaryota</taxon>
        <taxon>Viridiplantae</taxon>
        <taxon>Chlorophyta</taxon>
        <taxon>core chlorophytes</taxon>
        <taxon>Trebouxiophyceae</taxon>
        <taxon>Trebouxiophyceae incertae sedis</taxon>
        <taxon>Coccomyxaceae</taxon>
        <taxon>Coccomyxa</taxon>
    </lineage>
</organism>
<comment type="caution">
    <text evidence="1">The sequence shown here is derived from an EMBL/GenBank/DDBJ whole genome shotgun (WGS) entry which is preliminary data.</text>
</comment>
<gene>
    <name evidence="1" type="primary">g8944</name>
    <name evidence="1" type="ORF">VP750_LOCUS8032</name>
</gene>
<reference evidence="1 2" key="1">
    <citation type="submission" date="2024-06" db="EMBL/GenBank/DDBJ databases">
        <authorList>
            <person name="Kraege A."/>
            <person name="Thomma B."/>
        </authorList>
    </citation>
    <scope>NUCLEOTIDE SEQUENCE [LARGE SCALE GENOMIC DNA]</scope>
</reference>
<name>A0ABP1G1N8_9CHLO</name>
<sequence>MSPCTAQLCQQFCFSAVGSCTGPVQCPDSSCGAVAGVNFGGALKLLDVNMFGWPAHTGRPAVATAAECCYACADTPGCNIWNFCPLKGGCGTGCTAAKFGPTGTQEQARTSYVPDPSNKYGPAFRFGNSTYAYNPLQYIPDSAWKCNDDGTFPFQTCTLKSTADPSSPTTYSAAGDTDWVSGALTDLAAARAAKSQSRWISDCDTIPGGC</sequence>